<proteinExistence type="predicted"/>
<gene>
    <name evidence="1" type="ORF">E5356_03965</name>
</gene>
<dbReference type="AlphaFoldDB" id="A0A4S2B2Z6"/>
<accession>A0A4S2B2Z6</accession>
<sequence length="186" mass="21247">MMFEIDFKRLVALLLPMSLRRPLIFGVLRAGVSGVERVYKDFMAVRKEHNFRLTHNGQVCYLRGALNYCFGPGFKIGSIKQEGEWLYAVTEAGENIILAVTEEGKGVPVLYSEQMLNAAQNDFVVFVPGIYWVRLEEIKAMVDRYKLVTKRAHYIKTNSQYSVDQGLEVVTTWSPNVFNQLTATKQ</sequence>
<organism evidence="1 2">
    <name type="scientific">Bacteroides acidifaciens</name>
    <dbReference type="NCBI Taxonomy" id="85831"/>
    <lineage>
        <taxon>Bacteria</taxon>
        <taxon>Pseudomonadati</taxon>
        <taxon>Bacteroidota</taxon>
        <taxon>Bacteroidia</taxon>
        <taxon>Bacteroidales</taxon>
        <taxon>Bacteroidaceae</taxon>
        <taxon>Bacteroides</taxon>
    </lineage>
</organism>
<keyword evidence="2" id="KW-1185">Reference proteome</keyword>
<comment type="caution">
    <text evidence="1">The sequence shown here is derived from an EMBL/GenBank/DDBJ whole genome shotgun (WGS) entry which is preliminary data.</text>
</comment>
<dbReference type="Proteomes" id="UP000305751">
    <property type="component" value="Unassembled WGS sequence"/>
</dbReference>
<evidence type="ECO:0000313" key="2">
    <source>
        <dbReference type="Proteomes" id="UP000305751"/>
    </source>
</evidence>
<dbReference type="EMBL" id="SRZA01000006">
    <property type="protein sequence ID" value="TGY07464.1"/>
    <property type="molecule type" value="Genomic_DNA"/>
</dbReference>
<dbReference type="RefSeq" id="WP_136013660.1">
    <property type="nucleotide sequence ID" value="NZ_SRZA01000006.1"/>
</dbReference>
<protein>
    <submittedName>
        <fullName evidence="1">Uncharacterized protein</fullName>
    </submittedName>
</protein>
<name>A0A4S2B2Z6_9BACE</name>
<evidence type="ECO:0000313" key="1">
    <source>
        <dbReference type="EMBL" id="TGY07464.1"/>
    </source>
</evidence>
<reference evidence="1 2" key="1">
    <citation type="submission" date="2019-04" db="EMBL/GenBank/DDBJ databases">
        <title>Microbes associate with the intestines of laboratory mice.</title>
        <authorList>
            <person name="Navarre W."/>
            <person name="Wong E."/>
            <person name="Huang K."/>
            <person name="Tropini C."/>
            <person name="Ng K."/>
            <person name="Yu B."/>
        </authorList>
    </citation>
    <scope>NUCLEOTIDE SEQUENCE [LARGE SCALE GENOMIC DNA]</scope>
    <source>
        <strain evidence="1 2">NM70_E10</strain>
    </source>
</reference>